<dbReference type="Proteomes" id="UP000199223">
    <property type="component" value="Unassembled WGS sequence"/>
</dbReference>
<organism evidence="1 2">
    <name type="scientific">Deinococcus reticulitermitis</name>
    <dbReference type="NCBI Taxonomy" id="856736"/>
    <lineage>
        <taxon>Bacteria</taxon>
        <taxon>Thermotogati</taxon>
        <taxon>Deinococcota</taxon>
        <taxon>Deinococci</taxon>
        <taxon>Deinococcales</taxon>
        <taxon>Deinococcaceae</taxon>
        <taxon>Deinococcus</taxon>
    </lineage>
</organism>
<reference evidence="2" key="1">
    <citation type="submission" date="2016-10" db="EMBL/GenBank/DDBJ databases">
        <authorList>
            <person name="Varghese N."/>
            <person name="Submissions S."/>
        </authorList>
    </citation>
    <scope>NUCLEOTIDE SEQUENCE [LARGE SCALE GENOMIC DNA]</scope>
    <source>
        <strain evidence="2">CGMCC 1.10218</strain>
    </source>
</reference>
<sequence>MQQPVPDSLALCERIATFVREEGLDIQTPFDSDWRKSGVYAVLDCVFSSMAKFESVVQPTLRRFEERSGLRDTPELTFSEFLTYMREDSERRPSVERFALVAAKIFGNRQKIAGRLKAEVAYDVCEFFVHNGYETKANLQRLMEFSETEKRSSLEILVMDRLAGGKPGPDKVRGIGLALGAYLLICLGDTSYVKPDTLLLRRVGEIGEWSPRPGNTTDFQLIRQAITCAGQELGIRPAHLEYLLWKYESQRQK</sequence>
<evidence type="ECO:0000313" key="2">
    <source>
        <dbReference type="Proteomes" id="UP000199223"/>
    </source>
</evidence>
<accession>A0A1H7AD83</accession>
<protein>
    <submittedName>
        <fullName evidence="1">Uncharacterized protein</fullName>
    </submittedName>
</protein>
<keyword evidence="2" id="KW-1185">Reference proteome</keyword>
<dbReference type="RefSeq" id="WP_143068366.1">
    <property type="nucleotide sequence ID" value="NZ_FNZA01000012.1"/>
</dbReference>
<dbReference type="OrthoDB" id="68566at2"/>
<proteinExistence type="predicted"/>
<gene>
    <name evidence="1" type="ORF">SAMN04488058_11231</name>
</gene>
<dbReference type="AlphaFoldDB" id="A0A1H7AD83"/>
<name>A0A1H7AD83_9DEIO</name>
<evidence type="ECO:0000313" key="1">
    <source>
        <dbReference type="EMBL" id="SEJ61857.1"/>
    </source>
</evidence>
<dbReference type="EMBL" id="FNZA01000012">
    <property type="protein sequence ID" value="SEJ61857.1"/>
    <property type="molecule type" value="Genomic_DNA"/>
</dbReference>